<name>A0ABS0YLH2_9BACT</name>
<organism evidence="3 4">
    <name type="scientific">Geomonas propionica</name>
    <dbReference type="NCBI Taxonomy" id="2798582"/>
    <lineage>
        <taxon>Bacteria</taxon>
        <taxon>Pseudomonadati</taxon>
        <taxon>Thermodesulfobacteriota</taxon>
        <taxon>Desulfuromonadia</taxon>
        <taxon>Geobacterales</taxon>
        <taxon>Geobacteraceae</taxon>
        <taxon>Geomonas</taxon>
    </lineage>
</organism>
<keyword evidence="4" id="KW-1185">Reference proteome</keyword>
<evidence type="ECO:0000256" key="2">
    <source>
        <dbReference type="SAM" id="SignalP"/>
    </source>
</evidence>
<feature type="region of interest" description="Disordered" evidence="1">
    <location>
        <begin position="43"/>
        <end position="70"/>
    </location>
</feature>
<dbReference type="RefSeq" id="WP_199393326.1">
    <property type="nucleotide sequence ID" value="NZ_JAEMHK010000001.1"/>
</dbReference>
<protein>
    <submittedName>
        <fullName evidence="3">Uncharacterized protein</fullName>
    </submittedName>
</protein>
<reference evidence="3 4" key="1">
    <citation type="submission" date="2020-12" db="EMBL/GenBank/DDBJ databases">
        <title>Geomonas sp. Red259, isolated from paddy soil.</title>
        <authorList>
            <person name="Xu Z."/>
            <person name="Zhang Z."/>
            <person name="Masuda Y."/>
            <person name="Itoh H."/>
            <person name="Senoo K."/>
        </authorList>
    </citation>
    <scope>NUCLEOTIDE SEQUENCE [LARGE SCALE GENOMIC DNA]</scope>
    <source>
        <strain evidence="3 4">Red259</strain>
    </source>
</reference>
<dbReference type="EMBL" id="JAEMHK010000001">
    <property type="protein sequence ID" value="MBJ6798799.1"/>
    <property type="molecule type" value="Genomic_DNA"/>
</dbReference>
<accession>A0ABS0YLH2</accession>
<dbReference type="Proteomes" id="UP000641025">
    <property type="component" value="Unassembled WGS sequence"/>
</dbReference>
<gene>
    <name evidence="3" type="ORF">JFN90_01470</name>
</gene>
<proteinExistence type="predicted"/>
<comment type="caution">
    <text evidence="3">The sequence shown here is derived from an EMBL/GenBank/DDBJ whole genome shotgun (WGS) entry which is preliminary data.</text>
</comment>
<evidence type="ECO:0000313" key="3">
    <source>
        <dbReference type="EMBL" id="MBJ6798799.1"/>
    </source>
</evidence>
<keyword evidence="2" id="KW-0732">Signal</keyword>
<feature type="signal peptide" evidence="2">
    <location>
        <begin position="1"/>
        <end position="33"/>
    </location>
</feature>
<feature type="region of interest" description="Disordered" evidence="1">
    <location>
        <begin position="89"/>
        <end position="108"/>
    </location>
</feature>
<evidence type="ECO:0000256" key="1">
    <source>
        <dbReference type="SAM" id="MobiDB-lite"/>
    </source>
</evidence>
<feature type="compositionally biased region" description="Polar residues" evidence="1">
    <location>
        <begin position="43"/>
        <end position="69"/>
    </location>
</feature>
<feature type="chain" id="PRO_5046305723" evidence="2">
    <location>
        <begin position="34"/>
        <end position="123"/>
    </location>
</feature>
<evidence type="ECO:0000313" key="4">
    <source>
        <dbReference type="Proteomes" id="UP000641025"/>
    </source>
</evidence>
<sequence length="123" mass="13057">MRHIEGTNRNTAKKGVMAAAALFVALAALPALAETPQEMVVNRLSSETSETVQSGKTTSQTSRGTQHGTCQEKVISRIASQITHVAGSNSLETEEALRSGGGGEVSQYIKQKQRDIQAHLHGS</sequence>